<dbReference type="GeneID" id="34525584"/>
<evidence type="ECO:0000256" key="2">
    <source>
        <dbReference type="ARBA" id="ARBA00023306"/>
    </source>
</evidence>
<dbReference type="InterPro" id="IPR011993">
    <property type="entry name" value="PH-like_dom_sf"/>
</dbReference>
<evidence type="ECO:0000313" key="5">
    <source>
        <dbReference type="EMBL" id="CCK69895.1"/>
    </source>
</evidence>
<accession>J7R4X3</accession>
<keyword evidence="6" id="KW-1185">Reference proteome</keyword>
<dbReference type="Gene3D" id="2.30.29.30">
    <property type="entry name" value="Pleckstrin-homology domain (PH domain)/Phosphotyrosine-binding domain (PTB)"/>
    <property type="match status" value="1"/>
</dbReference>
<feature type="compositionally biased region" description="Polar residues" evidence="3">
    <location>
        <begin position="82"/>
        <end position="99"/>
    </location>
</feature>
<dbReference type="GO" id="GO:0000142">
    <property type="term" value="C:cellular bud neck contractile ring"/>
    <property type="evidence" value="ECO:0007669"/>
    <property type="project" value="TreeGrafter"/>
</dbReference>
<keyword evidence="1" id="KW-0132">Cell division</keyword>
<dbReference type="EMBL" id="HE978317">
    <property type="protein sequence ID" value="CCK69895.1"/>
    <property type="molecule type" value="Genomic_DNA"/>
</dbReference>
<dbReference type="SMART" id="SM00233">
    <property type="entry name" value="PH"/>
    <property type="match status" value="1"/>
</dbReference>
<evidence type="ECO:0000259" key="4">
    <source>
        <dbReference type="PROSITE" id="PS50003"/>
    </source>
</evidence>
<dbReference type="STRING" id="1071383.J7R4X3"/>
<feature type="region of interest" description="Disordered" evidence="3">
    <location>
        <begin position="60"/>
        <end position="99"/>
    </location>
</feature>
<feature type="domain" description="PH" evidence="4">
    <location>
        <begin position="1180"/>
        <end position="1289"/>
    </location>
</feature>
<dbReference type="PANTHER" id="PTHR36100">
    <property type="entry name" value="BUD SITE SELECTION PROTEIN 4"/>
    <property type="match status" value="1"/>
</dbReference>
<feature type="compositionally biased region" description="Polar residues" evidence="3">
    <location>
        <begin position="426"/>
        <end position="436"/>
    </location>
</feature>
<dbReference type="PROSITE" id="PS50003">
    <property type="entry name" value="PH_DOMAIN"/>
    <property type="match status" value="1"/>
</dbReference>
<reference evidence="6" key="2">
    <citation type="submission" date="2012-08" db="EMBL/GenBank/DDBJ databases">
        <title>Genome sequence of Kazachstania naganishii.</title>
        <authorList>
            <person name="Gordon J.L."/>
            <person name="Armisen D."/>
            <person name="Proux-Wera E."/>
            <person name="OhEigeartaigh S.S."/>
            <person name="Byrne K.P."/>
            <person name="Wolfe K.H."/>
        </authorList>
    </citation>
    <scope>NUCLEOTIDE SEQUENCE [LARGE SCALE GENOMIC DNA]</scope>
    <source>
        <strain evidence="6">ATCC MYA-139 / BCRC 22969 / CBS 8797 / CCRC 22969 / KCTC 17520 / NBRC 10181 / NCYC 3082</strain>
    </source>
</reference>
<evidence type="ECO:0000256" key="1">
    <source>
        <dbReference type="ARBA" id="ARBA00022618"/>
    </source>
</evidence>
<feature type="region of interest" description="Disordered" evidence="3">
    <location>
        <begin position="375"/>
        <end position="437"/>
    </location>
</feature>
<organism evidence="5 6">
    <name type="scientific">Huiozyma naganishii (strain ATCC MYA-139 / BCRC 22969 / CBS 8797 / KCTC 17520 / NBRC 10181 / NCYC 3082 / Yp74L-3)</name>
    <name type="common">Yeast</name>
    <name type="synonym">Kazachstania naganishii</name>
    <dbReference type="NCBI Taxonomy" id="1071383"/>
    <lineage>
        <taxon>Eukaryota</taxon>
        <taxon>Fungi</taxon>
        <taxon>Dikarya</taxon>
        <taxon>Ascomycota</taxon>
        <taxon>Saccharomycotina</taxon>
        <taxon>Saccharomycetes</taxon>
        <taxon>Saccharomycetales</taxon>
        <taxon>Saccharomycetaceae</taxon>
        <taxon>Huiozyma</taxon>
    </lineage>
</organism>
<dbReference type="InterPro" id="IPR052007">
    <property type="entry name" value="Bud4"/>
</dbReference>
<dbReference type="Proteomes" id="UP000006310">
    <property type="component" value="Chromosome 4"/>
</dbReference>
<dbReference type="KEGG" id="kng:KNAG_0D01430"/>
<name>J7R4X3_HUIN7</name>
<reference evidence="5 6" key="1">
    <citation type="journal article" date="2011" name="Proc. Natl. Acad. Sci. U.S.A.">
        <title>Evolutionary erosion of yeast sex chromosomes by mating-type switching accidents.</title>
        <authorList>
            <person name="Gordon J.L."/>
            <person name="Armisen D."/>
            <person name="Proux-Wera E."/>
            <person name="Oheigeartaigh S.S."/>
            <person name="Byrne K.P."/>
            <person name="Wolfe K.H."/>
        </authorList>
    </citation>
    <scope>NUCLEOTIDE SEQUENCE [LARGE SCALE GENOMIC DNA]</scope>
    <source>
        <strain evidence="6">ATCC MYA-139 / BCRC 22969 / CBS 8797 / CCRC 22969 / KCTC 17520 / NBRC 10181 / NCYC 3082</strain>
    </source>
</reference>
<dbReference type="OrthoDB" id="2123378at2759"/>
<dbReference type="PANTHER" id="PTHR36100:SF1">
    <property type="entry name" value="BUD SITE SELECTION PROTEIN 4"/>
    <property type="match status" value="1"/>
</dbReference>
<evidence type="ECO:0000256" key="3">
    <source>
        <dbReference type="SAM" id="MobiDB-lite"/>
    </source>
</evidence>
<feature type="region of interest" description="Disordered" evidence="3">
    <location>
        <begin position="234"/>
        <end position="258"/>
    </location>
</feature>
<gene>
    <name evidence="5" type="primary">KNAG0D01430</name>
    <name evidence="5" type="ordered locus">KNAG_0D01430</name>
</gene>
<dbReference type="GO" id="GO:0005525">
    <property type="term" value="F:GTP binding"/>
    <property type="evidence" value="ECO:0007669"/>
    <property type="project" value="TreeGrafter"/>
</dbReference>
<proteinExistence type="predicted"/>
<dbReference type="RefSeq" id="XP_022464141.1">
    <property type="nucleotide sequence ID" value="XM_022607557.1"/>
</dbReference>
<dbReference type="GO" id="GO:0097271">
    <property type="term" value="P:protein localization to bud neck"/>
    <property type="evidence" value="ECO:0007669"/>
    <property type="project" value="TreeGrafter"/>
</dbReference>
<dbReference type="InterPro" id="IPR001849">
    <property type="entry name" value="PH_domain"/>
</dbReference>
<sequence>MSVNNPDATLDLLYQNLEQSILEINHSDREENHLTVENLENEHFLESGTDMFLPPSNVMRETENSQASQHLSSPFRLDVASSGDTKSLQGASDTTPISISNEFKDNHKVSDNNYNLELLSGRTYIEYSTTRSNLRSPNSIKLKEMIYDEEELSKDKTSSDPQLSATLNMESATADLPFDSMTPFKVKHDESVSEKDAETGSTELSLVSGVDSSLQVMQPPPEVSLTNTVKINHFISGNDGENPPSRLSSGSSYDNERTELSTTIQSDHFRLLEDSVAQEDKQQSLSDISSSSINELVRPLVDGKSERLSPYRFPKDEKMESVVTSIGDYKSAKFSQTQSNLASSVSSSSADDEIYFEGLKLLDTINGVGSTQDLDVTSSCTDDEKNLNTGDNLKTHDITRNKEDSDDGERTTSNTSYPSSKHAFPSGSNLTATNNEMKPLDSLPLAENADDAAGKSYLATKDIPGYETNSNHSQIMSESFLDKEVSTIKHSMAEASLTEMVESRSMIISNNSESIGTKITMRSFSVPILTQALDEKDLRKLISLELSVKEPLLDHKNVKGNDINEFVTENESISSIVHSMNNEHPKTSEPPVEQNISSISSSEDLDEIEMAIENLRIEGAKESGETKKDSDAGIELQFPNQSNFDSRAASGVSIPFSDTPPTLPNLPKLDPLFDDALFKDDTETSTDSIKKNIEKNPTNYLAIWHLQEVTKPVSNTDNVTIKKEPKKSKLESKQFSCTFKPRIVHSTKIHYSEKRQNPETDSISFSKDFEGAIEELMSEPQSPRIGSLGSGPHQIWRNNVVELSDINKRKAFSIGRIFGPEVESSGIVKSSSNRACVEKAASVKSYEADVETTNEFIGSDFSEIDATPVTNTSEKVVSTPVKGVPFNTNHISSPFKVVPKRLQGESSKANERLLFSDISRPTSKAGKLEEDVRNFSVLDMPNTVQEKSVVEEPKEKLLDYGIVYLFLDRIKVELDGIKHHNATFSLEIDNGLNVTNTPWSTLDSSKYLVLNRELEIPITNHHQQMNITLKCKFDRPETQLVEAIHKVKVGKAFGGLGKNRYRYEKKFVQKKIAKDSWDYLFALDGSFGRAIITLNEAFLDAIAFKVDEKFSENMMNKWARIFGQSDGDKPLRELPHRLPYSIGKLKYQCSFIKRTSNLETFPSTFEAAKKVVQEYQYQQGIYKEGRLLQDGGDLDGVLQNRLFKLKGTRLIGYNESSMKAKIKINLLNVDVVVDSEQISKKGRNFTDLFLFGESCFQLVFKDGESITFISQNCLEETKEWFAILKKIVELNVTHQPWVKQLSQNVRTEKTDDVRIRMKNYYIDI</sequence>
<dbReference type="HOGENOM" id="CLU_004727_0_0_1"/>
<keyword evidence="2" id="KW-0131">Cell cycle</keyword>
<dbReference type="SUPFAM" id="SSF50729">
    <property type="entry name" value="PH domain-like"/>
    <property type="match status" value="1"/>
</dbReference>
<evidence type="ECO:0000313" key="6">
    <source>
        <dbReference type="Proteomes" id="UP000006310"/>
    </source>
</evidence>
<feature type="compositionally biased region" description="Basic and acidic residues" evidence="3">
    <location>
        <begin position="393"/>
        <end position="403"/>
    </location>
</feature>
<protein>
    <recommendedName>
        <fullName evidence="4">PH domain-containing protein</fullName>
    </recommendedName>
</protein>
<dbReference type="eggNOG" id="ENOG502REBM">
    <property type="taxonomic scope" value="Eukaryota"/>
</dbReference>
<dbReference type="GO" id="GO:0007120">
    <property type="term" value="P:axial cellular bud site selection"/>
    <property type="evidence" value="ECO:0007669"/>
    <property type="project" value="TreeGrafter"/>
</dbReference>